<evidence type="ECO:0000256" key="1">
    <source>
        <dbReference type="SAM" id="SignalP"/>
    </source>
</evidence>
<dbReference type="AlphaFoldDB" id="A0AAJ6BQQ8"/>
<feature type="signal peptide" evidence="1">
    <location>
        <begin position="1"/>
        <end position="23"/>
    </location>
</feature>
<sequence>MSRAAFLLAGAVCALAASAPAQAASAAFVAGAEAYRDGRESATRPVEQAEFAYCGGYWTVWNDALAEEQVSEDDLAVLSPVLQPPSAPFQAIATFSKLNEADTLNDEVEEGRVEARKFLADALAGDESAARALFGTLGACQL</sequence>
<dbReference type="Proteomes" id="UP001218362">
    <property type="component" value="Chromosome"/>
</dbReference>
<dbReference type="KEGG" id="acob:P0Y56_06605"/>
<reference evidence="2" key="1">
    <citation type="submission" date="2023-03" db="EMBL/GenBank/DDBJ databases">
        <title>Andean soil-derived lignocellulolytic bacterial consortium as a source of novel taxa and putative plastic-active enzymes.</title>
        <authorList>
            <person name="Diaz-Garcia L."/>
            <person name="Chuvochina M."/>
            <person name="Feuerriegel G."/>
            <person name="Bunk B."/>
            <person name="Sproer C."/>
            <person name="Streit W.R."/>
            <person name="Rodriguez L.M."/>
            <person name="Overmann J."/>
            <person name="Jimenez D.J."/>
        </authorList>
    </citation>
    <scope>NUCLEOTIDE SEQUENCE</scope>
    <source>
        <strain evidence="2">MAG 26</strain>
    </source>
</reference>
<protein>
    <submittedName>
        <fullName evidence="2">Uncharacterized protein</fullName>
    </submittedName>
</protein>
<evidence type="ECO:0000313" key="2">
    <source>
        <dbReference type="EMBL" id="WEK47963.1"/>
    </source>
</evidence>
<evidence type="ECO:0000313" key="3">
    <source>
        <dbReference type="Proteomes" id="UP001218362"/>
    </source>
</evidence>
<keyword evidence="1" id="KW-0732">Signal</keyword>
<feature type="chain" id="PRO_5042466834" evidence="1">
    <location>
        <begin position="24"/>
        <end position="142"/>
    </location>
</feature>
<proteinExistence type="predicted"/>
<accession>A0AAJ6BQQ8</accession>
<organism evidence="2 3">
    <name type="scientific">Candidatus Andeanibacterium colombiense</name>
    <dbReference type="NCBI Taxonomy" id="3121345"/>
    <lineage>
        <taxon>Bacteria</taxon>
        <taxon>Pseudomonadati</taxon>
        <taxon>Pseudomonadota</taxon>
        <taxon>Alphaproteobacteria</taxon>
        <taxon>Sphingomonadales</taxon>
        <taxon>Sphingomonadaceae</taxon>
        <taxon>Candidatus Andeanibacterium</taxon>
    </lineage>
</organism>
<dbReference type="EMBL" id="CP119316">
    <property type="protein sequence ID" value="WEK47963.1"/>
    <property type="molecule type" value="Genomic_DNA"/>
</dbReference>
<gene>
    <name evidence="2" type="ORF">P0Y56_06605</name>
</gene>
<name>A0AAJ6BQQ8_9SPHN</name>